<evidence type="ECO:0000256" key="1">
    <source>
        <dbReference type="ARBA" id="ARBA00004824"/>
    </source>
</evidence>
<comment type="catalytic activity">
    <reaction evidence="6">
        <text>L-valine + 2-oxoglutarate = 3-methyl-2-oxobutanoate + L-glutamate</text>
        <dbReference type="Rhea" id="RHEA:24813"/>
        <dbReference type="ChEBI" id="CHEBI:11851"/>
        <dbReference type="ChEBI" id="CHEBI:16810"/>
        <dbReference type="ChEBI" id="CHEBI:29985"/>
        <dbReference type="ChEBI" id="CHEBI:57762"/>
        <dbReference type="EC" id="2.6.1.42"/>
    </reaction>
</comment>
<dbReference type="Pfam" id="PF01063">
    <property type="entry name" value="Aminotran_4"/>
    <property type="match status" value="1"/>
</dbReference>
<dbReference type="Gene3D" id="3.20.10.10">
    <property type="entry name" value="D-amino Acid Aminotransferase, subunit A, domain 2"/>
    <property type="match status" value="1"/>
</dbReference>
<sequence length="285" mass="33119">MVKGGSKMLLFFNNAWHENKDIFPILARLSSGQALFETIHYQDGVLYFWEKHLKRMEQSLAFFKAAVDWPDLKSIILQKLENADCRSARVKLVCTLPFEGRTSQLIPTDFLILIEFLPEKQSVTASVRLKTMDSPFNPEVALLQHKTINYGYHFYFKGLAQQEGFDDVLYLHPKGFLMETSMANIIGVKGDKLFTPPSSVGLLPGIVRSVLIQELEVIETKIHKNEIAAFDYFFLTSSVRELRFVEQIDRWTFAAEHKRHFLQIERSWQVIKQEYRARQRSHSQS</sequence>
<protein>
    <recommendedName>
        <fullName evidence="5">branched-chain-amino-acid transaminase</fullName>
        <ecNumber evidence="5">2.6.1.42</ecNumber>
    </recommendedName>
</protein>
<dbReference type="InterPro" id="IPR043131">
    <property type="entry name" value="BCAT-like_N"/>
</dbReference>
<dbReference type="InterPro" id="IPR001544">
    <property type="entry name" value="Aminotrans_IV"/>
</dbReference>
<dbReference type="EMBL" id="DRTD01000458">
    <property type="protein sequence ID" value="HHE55364.1"/>
    <property type="molecule type" value="Genomic_DNA"/>
</dbReference>
<comment type="catalytic activity">
    <reaction evidence="7">
        <text>L-isoleucine + 2-oxoglutarate = (S)-3-methyl-2-oxopentanoate + L-glutamate</text>
        <dbReference type="Rhea" id="RHEA:24801"/>
        <dbReference type="ChEBI" id="CHEBI:16810"/>
        <dbReference type="ChEBI" id="CHEBI:29985"/>
        <dbReference type="ChEBI" id="CHEBI:35146"/>
        <dbReference type="ChEBI" id="CHEBI:58045"/>
        <dbReference type="EC" id="2.6.1.42"/>
    </reaction>
</comment>
<reference evidence="9" key="1">
    <citation type="journal article" date="2020" name="mSystems">
        <title>Genome- and Community-Level Interaction Insights into Carbon Utilization and Element Cycling Functions of Hydrothermarchaeota in Hydrothermal Sediment.</title>
        <authorList>
            <person name="Zhou Z."/>
            <person name="Liu Y."/>
            <person name="Xu W."/>
            <person name="Pan J."/>
            <person name="Luo Z.H."/>
            <person name="Li M."/>
        </authorList>
    </citation>
    <scope>NUCLEOTIDE SEQUENCE [LARGE SCALE GENOMIC DNA]</scope>
    <source>
        <strain evidence="9">HyVt-76</strain>
    </source>
</reference>
<dbReference type="AlphaFoldDB" id="A0A7V5H3U4"/>
<dbReference type="GO" id="GO:0004084">
    <property type="term" value="F:branched-chain-amino-acid transaminase activity"/>
    <property type="evidence" value="ECO:0007669"/>
    <property type="project" value="UniProtKB-EC"/>
</dbReference>
<dbReference type="PANTHER" id="PTHR42743:SF11">
    <property type="entry name" value="AMINODEOXYCHORISMATE LYASE"/>
    <property type="match status" value="1"/>
</dbReference>
<evidence type="ECO:0000256" key="4">
    <source>
        <dbReference type="ARBA" id="ARBA00009320"/>
    </source>
</evidence>
<dbReference type="Gene3D" id="3.30.470.10">
    <property type="match status" value="1"/>
</dbReference>
<name>A0A7V5H3U4_CALAY</name>
<evidence type="ECO:0000256" key="5">
    <source>
        <dbReference type="ARBA" id="ARBA00013053"/>
    </source>
</evidence>
<evidence type="ECO:0000313" key="9">
    <source>
        <dbReference type="EMBL" id="HHE55364.1"/>
    </source>
</evidence>
<comment type="pathway">
    <text evidence="1">Amino-acid biosynthesis; L-isoleucine biosynthesis; L-isoleucine from 2-oxobutanoate: step 4/4.</text>
</comment>
<dbReference type="PANTHER" id="PTHR42743">
    <property type="entry name" value="AMINO-ACID AMINOTRANSFERASE"/>
    <property type="match status" value="1"/>
</dbReference>
<gene>
    <name evidence="9" type="ORF">ENL21_06240</name>
</gene>
<dbReference type="GO" id="GO:0046394">
    <property type="term" value="P:carboxylic acid biosynthetic process"/>
    <property type="evidence" value="ECO:0007669"/>
    <property type="project" value="UniProtKB-ARBA"/>
</dbReference>
<evidence type="ECO:0000256" key="6">
    <source>
        <dbReference type="ARBA" id="ARBA00048212"/>
    </source>
</evidence>
<comment type="pathway">
    <text evidence="2">Amino-acid biosynthesis; L-valine biosynthesis; L-valine from pyruvate: step 4/4.</text>
</comment>
<proteinExistence type="inferred from homology"/>
<dbReference type="InterPro" id="IPR036038">
    <property type="entry name" value="Aminotransferase-like"/>
</dbReference>
<accession>A0A7V5H3U4</accession>
<evidence type="ECO:0000256" key="3">
    <source>
        <dbReference type="ARBA" id="ARBA00005072"/>
    </source>
</evidence>
<evidence type="ECO:0000256" key="7">
    <source>
        <dbReference type="ARBA" id="ARBA00048798"/>
    </source>
</evidence>
<dbReference type="InterPro" id="IPR050571">
    <property type="entry name" value="Class-IV_PLP-Dep_Aminotrnsfr"/>
</dbReference>
<evidence type="ECO:0000256" key="8">
    <source>
        <dbReference type="ARBA" id="ARBA00049229"/>
    </source>
</evidence>
<evidence type="ECO:0000256" key="2">
    <source>
        <dbReference type="ARBA" id="ARBA00004931"/>
    </source>
</evidence>
<comment type="caution">
    <text evidence="9">The sequence shown here is derived from an EMBL/GenBank/DDBJ whole genome shotgun (WGS) entry which is preliminary data.</text>
</comment>
<dbReference type="SUPFAM" id="SSF56752">
    <property type="entry name" value="D-aminoacid aminotransferase-like PLP-dependent enzymes"/>
    <property type="match status" value="1"/>
</dbReference>
<comment type="pathway">
    <text evidence="3">Amino-acid biosynthesis; L-leucine biosynthesis; L-leucine from 3-methyl-2-oxobutanoate: step 4/4.</text>
</comment>
<dbReference type="InterPro" id="IPR043132">
    <property type="entry name" value="BCAT-like_C"/>
</dbReference>
<dbReference type="EC" id="2.6.1.42" evidence="5"/>
<comment type="similarity">
    <text evidence="4">Belongs to the class-IV pyridoxal-phosphate-dependent aminotransferase family.</text>
</comment>
<organism evidence="9">
    <name type="scientific">Caldithrix abyssi</name>
    <dbReference type="NCBI Taxonomy" id="187145"/>
    <lineage>
        <taxon>Bacteria</taxon>
        <taxon>Pseudomonadati</taxon>
        <taxon>Calditrichota</taxon>
        <taxon>Calditrichia</taxon>
        <taxon>Calditrichales</taxon>
        <taxon>Calditrichaceae</taxon>
        <taxon>Caldithrix</taxon>
    </lineage>
</organism>
<comment type="catalytic activity">
    <reaction evidence="8">
        <text>L-leucine + 2-oxoglutarate = 4-methyl-2-oxopentanoate + L-glutamate</text>
        <dbReference type="Rhea" id="RHEA:18321"/>
        <dbReference type="ChEBI" id="CHEBI:16810"/>
        <dbReference type="ChEBI" id="CHEBI:17865"/>
        <dbReference type="ChEBI" id="CHEBI:29985"/>
        <dbReference type="ChEBI" id="CHEBI:57427"/>
        <dbReference type="EC" id="2.6.1.42"/>
    </reaction>
</comment>
<dbReference type="Proteomes" id="UP000886111">
    <property type="component" value="Unassembled WGS sequence"/>
</dbReference>